<dbReference type="OrthoDB" id="10258608at2759"/>
<evidence type="ECO:0000313" key="2">
    <source>
        <dbReference type="EMBL" id="TGZ73151.1"/>
    </source>
</evidence>
<feature type="compositionally biased region" description="Basic and acidic residues" evidence="1">
    <location>
        <begin position="69"/>
        <end position="78"/>
    </location>
</feature>
<proteinExistence type="predicted"/>
<accession>A0A4S2M9J4</accession>
<comment type="caution">
    <text evidence="2">The sequence shown here is derived from an EMBL/GenBank/DDBJ whole genome shotgun (WGS) entry which is preliminary data.</text>
</comment>
<feature type="non-terminal residue" evidence="2">
    <location>
        <position position="1"/>
    </location>
</feature>
<evidence type="ECO:0000313" key="3">
    <source>
        <dbReference type="Proteomes" id="UP000308267"/>
    </source>
</evidence>
<reference evidence="2 3" key="1">
    <citation type="journal article" date="2019" name="BMC Genomics">
        <title>New insights from Opisthorchis felineus genome: update on genomics of the epidemiologically important liver flukes.</title>
        <authorList>
            <person name="Ershov N.I."/>
            <person name="Mordvinov V.A."/>
            <person name="Prokhortchouk E.B."/>
            <person name="Pakharukova M.Y."/>
            <person name="Gunbin K.V."/>
            <person name="Ustyantsev K."/>
            <person name="Genaev M.A."/>
            <person name="Blinov A.G."/>
            <person name="Mazur A."/>
            <person name="Boulygina E."/>
            <person name="Tsygankova S."/>
            <person name="Khrameeva E."/>
            <person name="Chekanov N."/>
            <person name="Fan G."/>
            <person name="Xiao A."/>
            <person name="Zhang H."/>
            <person name="Xu X."/>
            <person name="Yang H."/>
            <person name="Solovyev V."/>
            <person name="Lee S.M."/>
            <person name="Liu X."/>
            <person name="Afonnikov D.A."/>
            <person name="Skryabin K.G."/>
        </authorList>
    </citation>
    <scope>NUCLEOTIDE SEQUENCE [LARGE SCALE GENOMIC DNA]</scope>
    <source>
        <strain evidence="2">AK-0245</strain>
        <tissue evidence="2">Whole organism</tissue>
    </source>
</reference>
<keyword evidence="3" id="KW-1185">Reference proteome</keyword>
<organism evidence="2 3">
    <name type="scientific">Opisthorchis felineus</name>
    <dbReference type="NCBI Taxonomy" id="147828"/>
    <lineage>
        <taxon>Eukaryota</taxon>
        <taxon>Metazoa</taxon>
        <taxon>Spiralia</taxon>
        <taxon>Lophotrochozoa</taxon>
        <taxon>Platyhelminthes</taxon>
        <taxon>Trematoda</taxon>
        <taxon>Digenea</taxon>
        <taxon>Opisthorchiida</taxon>
        <taxon>Opisthorchiata</taxon>
        <taxon>Opisthorchiidae</taxon>
        <taxon>Opisthorchis</taxon>
    </lineage>
</organism>
<dbReference type="Proteomes" id="UP000308267">
    <property type="component" value="Unassembled WGS sequence"/>
</dbReference>
<gene>
    <name evidence="2" type="ORF">CRM22_001685</name>
</gene>
<feature type="non-terminal residue" evidence="2">
    <location>
        <position position="95"/>
    </location>
</feature>
<feature type="region of interest" description="Disordered" evidence="1">
    <location>
        <begin position="31"/>
        <end position="78"/>
    </location>
</feature>
<protein>
    <submittedName>
        <fullName evidence="2">Uncharacterized protein</fullName>
    </submittedName>
</protein>
<dbReference type="EMBL" id="SJOL01003017">
    <property type="protein sequence ID" value="TGZ73151.1"/>
    <property type="molecule type" value="Genomic_DNA"/>
</dbReference>
<sequence>YCVRTLRVFVEACLRRSSSLILERVSPVIAPNHTPKRHSRSGFGRKTTGFMAGLRSTGSESGSDSDEDGKERRNRNAELAKEVFLSPTTGMIAIQ</sequence>
<name>A0A4S2M9J4_OPIFE</name>
<evidence type="ECO:0000256" key="1">
    <source>
        <dbReference type="SAM" id="MobiDB-lite"/>
    </source>
</evidence>
<dbReference type="AlphaFoldDB" id="A0A4S2M9J4"/>